<keyword evidence="1" id="KW-0472">Membrane</keyword>
<evidence type="ECO:0008006" key="4">
    <source>
        <dbReference type="Google" id="ProtNLM"/>
    </source>
</evidence>
<evidence type="ECO:0000313" key="3">
    <source>
        <dbReference type="Proteomes" id="UP000192599"/>
    </source>
</evidence>
<comment type="caution">
    <text evidence="2">The sequence shown here is derived from an EMBL/GenBank/DDBJ whole genome shotgun (WGS) entry which is preliminary data.</text>
</comment>
<keyword evidence="1" id="KW-1133">Transmembrane helix</keyword>
<organism evidence="2 3">
    <name type="scientific">Aliarcobacter cryaerophilus</name>
    <dbReference type="NCBI Taxonomy" id="28198"/>
    <lineage>
        <taxon>Bacteria</taxon>
        <taxon>Pseudomonadati</taxon>
        <taxon>Campylobacterota</taxon>
        <taxon>Epsilonproteobacteria</taxon>
        <taxon>Campylobacterales</taxon>
        <taxon>Arcobacteraceae</taxon>
        <taxon>Aliarcobacter</taxon>
    </lineage>
</organism>
<feature type="transmembrane region" description="Helical" evidence="1">
    <location>
        <begin position="183"/>
        <end position="204"/>
    </location>
</feature>
<dbReference type="EMBL" id="LNTC01000164">
    <property type="protein sequence ID" value="OQR40883.1"/>
    <property type="molecule type" value="Genomic_DNA"/>
</dbReference>
<keyword evidence="1" id="KW-0812">Transmembrane</keyword>
<name>A0A1V9VAF0_9BACT</name>
<sequence>MKNFNSLKVGVIFSLLLFLYTNGFAQNFILKDDLIDNRAKDKIVEIGNEVKTKTGVNIYVYSTSSFNLDKDISTKDKIDYIKNYELDILKNLETPYVIITISLEDTHVNLYYSDTLEKIIDKNEILDDYVVPLLASKDKNTVGSKVSASVLNGYAAVADKLADSKNIELESNIGNQGRVASTIWRVFIYFVILSALLAYIYAILRKRK</sequence>
<gene>
    <name evidence="2" type="ORF">AS859_09030</name>
</gene>
<accession>A0A1V9VAF0</accession>
<reference evidence="2 3" key="1">
    <citation type="submission" date="2017-04" db="EMBL/GenBank/DDBJ databases">
        <title>Accumulation and expression of multiple antibiotic resistance genes in Arcobacter cryaerophilus that thrives in sewage.</title>
        <authorList>
            <person name="Millar J.A."/>
            <person name="Raghavan R."/>
        </authorList>
    </citation>
    <scope>NUCLEOTIDE SEQUENCE [LARGE SCALE GENOMIC DNA]</scope>
    <source>
        <strain evidence="2 3">AZT-1</strain>
    </source>
</reference>
<protein>
    <recommendedName>
        <fullName evidence="4">TPM domain-containing protein</fullName>
    </recommendedName>
</protein>
<evidence type="ECO:0000256" key="1">
    <source>
        <dbReference type="SAM" id="Phobius"/>
    </source>
</evidence>
<evidence type="ECO:0000313" key="2">
    <source>
        <dbReference type="EMBL" id="OQR40883.1"/>
    </source>
</evidence>
<dbReference type="AlphaFoldDB" id="A0A1V9VAF0"/>
<dbReference type="Gene3D" id="3.10.310.50">
    <property type="match status" value="1"/>
</dbReference>
<dbReference type="Proteomes" id="UP000192599">
    <property type="component" value="Unassembled WGS sequence"/>
</dbReference>
<proteinExistence type="predicted"/>